<dbReference type="GO" id="GO:0009116">
    <property type="term" value="P:nucleoside metabolic process"/>
    <property type="evidence" value="ECO:0007669"/>
    <property type="project" value="InterPro"/>
</dbReference>
<protein>
    <recommendedName>
        <fullName evidence="1">Heterokaryon incompatibility domain-containing protein</fullName>
    </recommendedName>
</protein>
<dbReference type="GO" id="GO:0003824">
    <property type="term" value="F:catalytic activity"/>
    <property type="evidence" value="ECO:0007669"/>
    <property type="project" value="InterPro"/>
</dbReference>
<dbReference type="Pfam" id="PF06985">
    <property type="entry name" value="HET"/>
    <property type="match status" value="1"/>
</dbReference>
<dbReference type="InterPro" id="IPR035994">
    <property type="entry name" value="Nucleoside_phosphorylase_sf"/>
</dbReference>
<dbReference type="EMBL" id="JAADJG010000334">
    <property type="protein sequence ID" value="KAF4448515.1"/>
    <property type="molecule type" value="Genomic_DNA"/>
</dbReference>
<reference evidence="2" key="1">
    <citation type="submission" date="2020-01" db="EMBL/GenBank/DDBJ databases">
        <title>Identification and distribution of gene clusters putatively required for synthesis of sphingolipid metabolism inhibitors in phylogenetically diverse species of the filamentous fungus Fusarium.</title>
        <authorList>
            <person name="Kim H.-S."/>
            <person name="Busman M."/>
            <person name="Brown D.W."/>
            <person name="Divon H."/>
            <person name="Uhlig S."/>
            <person name="Proctor R.H."/>
        </authorList>
    </citation>
    <scope>NUCLEOTIDE SEQUENCE</scope>
    <source>
        <strain evidence="2">NRRL 53441</strain>
    </source>
</reference>
<gene>
    <name evidence="2" type="ORF">F53441_8101</name>
</gene>
<accession>A0A8H4NUT2</accession>
<sequence length="1008" mass="114016">MAFDTSNHHIAIVAPLPSDYSTARALLDDPFPEYLLAPSKASCMLGKIGPHNVVLVGNAENPLNVSIFVKNAVVDLLREYSSIRAGFLLGIDAEAPNDGIARAGDIVVGVPYGPQPGLVQFDAEKTSACGRLSATYQFSGPPSCIASALHTLKSPSGQQEWEQCEDSRLKEMPSSRLDLGTPTKIVYGKIASFAQSLSREENIHKIGKESNIACFERAAANLESQLPFLAVCGVSTTSDSSPERTSTERCTRTAAVIYVIFLASKVEACHLRREHPFVDLFGHEAFDLERPGFRLLRLEQGSESHVKCHLFQGYLDDEENIIPYEALSYVWSDPFTGEEIKVGEKSKAITTSLYEALYHLRQPDEDRVLWVDALCIDQSNIKERGHQVNQMGEIYKKANSVIIWLGYLTSDAILLHSAVRDFEKQLPPEAFRQWPQGSFRWKDQWDAVETSLGSFSHERLINGLKDFTNHPWFTRVWILQEAANAKRAKVKSTAGEIPTKIFTILPHVLGVQRSSSWWNKYRNLGTLLWKFRGCQATDPRDRIYALLGMASDLKEDTIKPGYSKEEKTALADLCRYLFEDEWPFDSPFPSSIQKFQSEFNERSRELLLRKLGHERAALTRRLPLSEVGNQAILDMAQTKGSDFRRLVEKLGASTIAAPRFVAEAMQRNLSILQQFVKASENPVEFEEQVLLETFSSGLEATQCFFGQCSQSFNVTKTPLMKALKFDPAILDYLLSKLQDRFELEEDLFLMVINERPDTLHRFLMFCNYPVYITEPIKEAAIRKQVPLEEKILTSWTSNLEETESVIREAMQTGPMALKYLIYATEDKFQITDRIVMEAKDTDCYGIILVIRYHEVDIRESVQLRAVQSGPKVLTGLMNQRKTNFRAMGHFAAAARKRKDKLEILRSKRHSKVFPNEPDTYLDVSERAYQGFESTVKQGSAVHSQWFKDQGGLSIPEDGVRLLSFLWFMPGDHFQVVIDPVSLGRSYPTSLDEEINGWLEGIRLHTPTP</sequence>
<proteinExistence type="predicted"/>
<dbReference type="PANTHER" id="PTHR24148">
    <property type="entry name" value="ANKYRIN REPEAT DOMAIN-CONTAINING PROTEIN 39 HOMOLOG-RELATED"/>
    <property type="match status" value="1"/>
</dbReference>
<dbReference type="InterPro" id="IPR010730">
    <property type="entry name" value="HET"/>
</dbReference>
<dbReference type="Proteomes" id="UP000605986">
    <property type="component" value="Unassembled WGS sequence"/>
</dbReference>
<dbReference type="OrthoDB" id="194358at2759"/>
<evidence type="ECO:0000259" key="1">
    <source>
        <dbReference type="Pfam" id="PF06985"/>
    </source>
</evidence>
<evidence type="ECO:0000313" key="3">
    <source>
        <dbReference type="Proteomes" id="UP000605986"/>
    </source>
</evidence>
<comment type="caution">
    <text evidence="2">The sequence shown here is derived from an EMBL/GenBank/DDBJ whole genome shotgun (WGS) entry which is preliminary data.</text>
</comment>
<evidence type="ECO:0000313" key="2">
    <source>
        <dbReference type="EMBL" id="KAF4448515.1"/>
    </source>
</evidence>
<dbReference type="InterPro" id="IPR052895">
    <property type="entry name" value="HetReg/Transcr_Mod"/>
</dbReference>
<dbReference type="AlphaFoldDB" id="A0A8H4NUT2"/>
<keyword evidence="3" id="KW-1185">Reference proteome</keyword>
<dbReference type="PANTHER" id="PTHR24148:SF73">
    <property type="entry name" value="HET DOMAIN PROTEIN (AFU_ORTHOLOGUE AFUA_8G01020)"/>
    <property type="match status" value="1"/>
</dbReference>
<dbReference type="Gene3D" id="3.40.50.1580">
    <property type="entry name" value="Nucleoside phosphorylase domain"/>
    <property type="match status" value="1"/>
</dbReference>
<organism evidence="2 3">
    <name type="scientific">Fusarium austroafricanum</name>
    <dbReference type="NCBI Taxonomy" id="2364996"/>
    <lineage>
        <taxon>Eukaryota</taxon>
        <taxon>Fungi</taxon>
        <taxon>Dikarya</taxon>
        <taxon>Ascomycota</taxon>
        <taxon>Pezizomycotina</taxon>
        <taxon>Sordariomycetes</taxon>
        <taxon>Hypocreomycetidae</taxon>
        <taxon>Hypocreales</taxon>
        <taxon>Nectriaceae</taxon>
        <taxon>Fusarium</taxon>
        <taxon>Fusarium concolor species complex</taxon>
    </lineage>
</organism>
<feature type="domain" description="Heterokaryon incompatibility" evidence="1">
    <location>
        <begin position="324"/>
        <end position="481"/>
    </location>
</feature>
<name>A0A8H4NUT2_9HYPO</name>